<protein>
    <recommendedName>
        <fullName evidence="4">Gfo/Idh/MocA-like oxidoreductase N-terminal domain-containing protein</fullName>
    </recommendedName>
</protein>
<organism evidence="3">
    <name type="scientific">marine metagenome</name>
    <dbReference type="NCBI Taxonomy" id="408172"/>
    <lineage>
        <taxon>unclassified sequences</taxon>
        <taxon>metagenomes</taxon>
        <taxon>ecological metagenomes</taxon>
    </lineage>
</organism>
<dbReference type="Gene3D" id="3.40.50.720">
    <property type="entry name" value="NAD(P)-binding Rossmann-like Domain"/>
    <property type="match status" value="1"/>
</dbReference>
<dbReference type="SUPFAM" id="SSF51735">
    <property type="entry name" value="NAD(P)-binding Rossmann-fold domains"/>
    <property type="match status" value="1"/>
</dbReference>
<evidence type="ECO:0000259" key="1">
    <source>
        <dbReference type="Pfam" id="PF01408"/>
    </source>
</evidence>
<proteinExistence type="predicted"/>
<dbReference type="InterPro" id="IPR052515">
    <property type="entry name" value="Gfo/Idh/MocA_Oxidoreductase"/>
</dbReference>
<dbReference type="PANTHER" id="PTHR43249:SF1">
    <property type="entry name" value="D-GLUCOSIDE 3-DEHYDROGENASE"/>
    <property type="match status" value="1"/>
</dbReference>
<accession>A0A382C837</accession>
<evidence type="ECO:0008006" key="4">
    <source>
        <dbReference type="Google" id="ProtNLM"/>
    </source>
</evidence>
<dbReference type="InterPro" id="IPR000683">
    <property type="entry name" value="Gfo/Idh/MocA-like_OxRdtase_N"/>
</dbReference>
<dbReference type="PANTHER" id="PTHR43249">
    <property type="entry name" value="UDP-N-ACETYL-2-AMINO-2-DEOXY-D-GLUCURONATE OXIDASE"/>
    <property type="match status" value="1"/>
</dbReference>
<dbReference type="GO" id="GO:0000166">
    <property type="term" value="F:nucleotide binding"/>
    <property type="evidence" value="ECO:0007669"/>
    <property type="project" value="InterPro"/>
</dbReference>
<dbReference type="Pfam" id="PF01408">
    <property type="entry name" value="GFO_IDH_MocA"/>
    <property type="match status" value="1"/>
</dbReference>
<dbReference type="Pfam" id="PF22725">
    <property type="entry name" value="GFO_IDH_MocA_C3"/>
    <property type="match status" value="1"/>
</dbReference>
<dbReference type="InterPro" id="IPR036291">
    <property type="entry name" value="NAD(P)-bd_dom_sf"/>
</dbReference>
<dbReference type="InterPro" id="IPR055170">
    <property type="entry name" value="GFO_IDH_MocA-like_dom"/>
</dbReference>
<sequence>MNKVKLGIVGCGSTTRCMYGPIFKYLENGKFVAASDIEEEHARWAQNMYQANEIYTDRDQMLDEANIDAVIVGTPVYSHLDDVIAIAESGKHVLCEKPMARTVAECDEMIQACEHNGVILMVAFMKRFNKCFLQAKQMIEKGDLGRVFQVRVDWSFLSHPGGWRDSLSTWGGIYQDHGSHAIDLCRWWLGEIETVSGEIDIIMKKREVEDRAVAMFRHHGGAVSLHHMTRISHKPIVELYEIMGTEGTLQIEFKSTWSFTSTEPFQMTLFRDGKTTTDVTPYNQGNLDDELRSNAQYLMELSHFCNCVLNQLKPHTSGWDGRTAIEVINAVYLSSRKQKKVRLPLAKEVDLPSEFIRLQQE</sequence>
<dbReference type="Gene3D" id="3.30.360.10">
    <property type="entry name" value="Dihydrodipicolinate Reductase, domain 2"/>
    <property type="match status" value="1"/>
</dbReference>
<dbReference type="SUPFAM" id="SSF55347">
    <property type="entry name" value="Glyceraldehyde-3-phosphate dehydrogenase-like, C-terminal domain"/>
    <property type="match status" value="1"/>
</dbReference>
<reference evidence="3" key="1">
    <citation type="submission" date="2018-05" db="EMBL/GenBank/DDBJ databases">
        <authorList>
            <person name="Lanie J.A."/>
            <person name="Ng W.-L."/>
            <person name="Kazmierczak K.M."/>
            <person name="Andrzejewski T.M."/>
            <person name="Davidsen T.M."/>
            <person name="Wayne K.J."/>
            <person name="Tettelin H."/>
            <person name="Glass J.I."/>
            <person name="Rusch D."/>
            <person name="Podicherti R."/>
            <person name="Tsui H.-C.T."/>
            <person name="Winkler M.E."/>
        </authorList>
    </citation>
    <scope>NUCLEOTIDE SEQUENCE</scope>
</reference>
<feature type="domain" description="Gfo/Idh/MocA-like oxidoreductase N-terminal" evidence="1">
    <location>
        <begin position="5"/>
        <end position="124"/>
    </location>
</feature>
<name>A0A382C837_9ZZZZ</name>
<evidence type="ECO:0000259" key="2">
    <source>
        <dbReference type="Pfam" id="PF22725"/>
    </source>
</evidence>
<dbReference type="AlphaFoldDB" id="A0A382C837"/>
<dbReference type="EMBL" id="UINC01033265">
    <property type="protein sequence ID" value="SVB22268.1"/>
    <property type="molecule type" value="Genomic_DNA"/>
</dbReference>
<evidence type="ECO:0000313" key="3">
    <source>
        <dbReference type="EMBL" id="SVB22268.1"/>
    </source>
</evidence>
<feature type="domain" description="GFO/IDH/MocA-like oxidoreductase" evidence="2">
    <location>
        <begin position="132"/>
        <end position="249"/>
    </location>
</feature>
<gene>
    <name evidence="3" type="ORF">METZ01_LOCUS175122</name>
</gene>